<reference evidence="10" key="1">
    <citation type="submission" date="2022-12" db="EMBL/GenBank/DDBJ databases">
        <title>Reference genome sequencing for broad-spectrum identification of bacterial and archaeal isolates by mass spectrometry.</title>
        <authorList>
            <person name="Sekiguchi Y."/>
            <person name="Tourlousse D.M."/>
        </authorList>
    </citation>
    <scope>NUCLEOTIDE SEQUENCE</scope>
    <source>
        <strain evidence="10">10succ1</strain>
    </source>
</reference>
<evidence type="ECO:0000313" key="10">
    <source>
        <dbReference type="EMBL" id="GLI56227.1"/>
    </source>
</evidence>
<evidence type="ECO:0000256" key="1">
    <source>
        <dbReference type="ARBA" id="ARBA00004651"/>
    </source>
</evidence>
<feature type="transmembrane region" description="Helical" evidence="8">
    <location>
        <begin position="109"/>
        <end position="133"/>
    </location>
</feature>
<keyword evidence="3" id="KW-0997">Cell inner membrane</keyword>
<evidence type="ECO:0000256" key="3">
    <source>
        <dbReference type="ARBA" id="ARBA00022519"/>
    </source>
</evidence>
<accession>A0A9W6GL48</accession>
<dbReference type="GO" id="GO:0005886">
    <property type="term" value="C:plasma membrane"/>
    <property type="evidence" value="ECO:0007669"/>
    <property type="project" value="UniProtKB-SubCell"/>
</dbReference>
<organism evidence="10 11">
    <name type="scientific">Propionigenium maris DSM 9537</name>
    <dbReference type="NCBI Taxonomy" id="1123000"/>
    <lineage>
        <taxon>Bacteria</taxon>
        <taxon>Fusobacteriati</taxon>
        <taxon>Fusobacteriota</taxon>
        <taxon>Fusobacteriia</taxon>
        <taxon>Fusobacteriales</taxon>
        <taxon>Fusobacteriaceae</taxon>
        <taxon>Propionigenium</taxon>
    </lineage>
</organism>
<dbReference type="PANTHER" id="PTHR34390">
    <property type="entry name" value="UPF0442 PROTEIN YJJB-RELATED"/>
    <property type="match status" value="1"/>
</dbReference>
<dbReference type="AlphaFoldDB" id="A0A9W6GL48"/>
<gene>
    <name evidence="10" type="ORF">PM10SUCC1_17410</name>
</gene>
<feature type="transmembrane region" description="Helical" evidence="8">
    <location>
        <begin position="79"/>
        <end position="97"/>
    </location>
</feature>
<evidence type="ECO:0000256" key="6">
    <source>
        <dbReference type="ARBA" id="ARBA00023136"/>
    </source>
</evidence>
<comment type="subcellular location">
    <subcellularLocation>
        <location evidence="1">Cell membrane</location>
        <topology evidence="1">Multi-pass membrane protein</topology>
    </subcellularLocation>
</comment>
<dbReference type="InterPro" id="IPR050539">
    <property type="entry name" value="ThrE_Dicarb/AminoAcid_Exp"/>
</dbReference>
<dbReference type="Pfam" id="PF12821">
    <property type="entry name" value="ThrE_2"/>
    <property type="match status" value="1"/>
</dbReference>
<comment type="similarity">
    <text evidence="7">Belongs to the ThrE exporter (TC 2.A.79) family.</text>
</comment>
<dbReference type="Proteomes" id="UP001144471">
    <property type="component" value="Unassembled WGS sequence"/>
</dbReference>
<sequence length="142" mass="15303">MMYQIYFAFIATYCFGILFNIRGRKLICTSIAGSLGWATFLYTQQAGASETAAYFYSAVALSVFSEMGARYLKTPVTSILICGLIPLVPGGGMYFTMNNVIGHNLMGSFTRGLATISAAGALAMGIVFVTSLVKTIKKFQRG</sequence>
<dbReference type="InterPro" id="IPR024528">
    <property type="entry name" value="ThrE_2"/>
</dbReference>
<dbReference type="GO" id="GO:0015744">
    <property type="term" value="P:succinate transport"/>
    <property type="evidence" value="ECO:0007669"/>
    <property type="project" value="TreeGrafter"/>
</dbReference>
<evidence type="ECO:0000256" key="4">
    <source>
        <dbReference type="ARBA" id="ARBA00022692"/>
    </source>
</evidence>
<keyword evidence="5 8" id="KW-1133">Transmembrane helix</keyword>
<evidence type="ECO:0000313" key="11">
    <source>
        <dbReference type="Proteomes" id="UP001144471"/>
    </source>
</evidence>
<evidence type="ECO:0000256" key="8">
    <source>
        <dbReference type="SAM" id="Phobius"/>
    </source>
</evidence>
<keyword evidence="4 8" id="KW-0812">Transmembrane</keyword>
<dbReference type="PANTHER" id="PTHR34390:SF1">
    <property type="entry name" value="SUCCINATE TRANSPORTER SUBUNIT YJJB-RELATED"/>
    <property type="match status" value="1"/>
</dbReference>
<feature type="transmembrane region" description="Helical" evidence="8">
    <location>
        <begin position="6"/>
        <end position="21"/>
    </location>
</feature>
<feature type="domain" description="Threonine/Serine exporter ThrE" evidence="9">
    <location>
        <begin position="4"/>
        <end position="131"/>
    </location>
</feature>
<evidence type="ECO:0000256" key="7">
    <source>
        <dbReference type="ARBA" id="ARBA00034125"/>
    </source>
</evidence>
<keyword evidence="6 8" id="KW-0472">Membrane</keyword>
<evidence type="ECO:0000259" key="9">
    <source>
        <dbReference type="Pfam" id="PF12821"/>
    </source>
</evidence>
<dbReference type="EMBL" id="BSDY01000007">
    <property type="protein sequence ID" value="GLI56227.1"/>
    <property type="molecule type" value="Genomic_DNA"/>
</dbReference>
<name>A0A9W6GL48_9FUSO</name>
<proteinExistence type="inferred from homology"/>
<keyword evidence="11" id="KW-1185">Reference proteome</keyword>
<evidence type="ECO:0000256" key="5">
    <source>
        <dbReference type="ARBA" id="ARBA00022989"/>
    </source>
</evidence>
<dbReference type="RefSeq" id="WP_281835229.1">
    <property type="nucleotide sequence ID" value="NZ_BSDY01000007.1"/>
</dbReference>
<comment type="caution">
    <text evidence="10">The sequence shown here is derived from an EMBL/GenBank/DDBJ whole genome shotgun (WGS) entry which is preliminary data.</text>
</comment>
<keyword evidence="2" id="KW-1003">Cell membrane</keyword>
<protein>
    <submittedName>
        <fullName evidence="10">Membrane protein</fullName>
    </submittedName>
</protein>
<evidence type="ECO:0000256" key="2">
    <source>
        <dbReference type="ARBA" id="ARBA00022475"/>
    </source>
</evidence>